<feature type="site" description="Important for beta-aspartyl-AMP intermediate formation" evidence="11">
    <location>
        <position position="379"/>
    </location>
</feature>
<dbReference type="AlphaFoldDB" id="A0A1V1I1P0"/>
<dbReference type="EMBL" id="LN555523">
    <property type="protein sequence ID" value="CED94063.1"/>
    <property type="molecule type" value="Genomic_DNA"/>
</dbReference>
<evidence type="ECO:0000256" key="3">
    <source>
        <dbReference type="ARBA" id="ARBA00012737"/>
    </source>
</evidence>
<evidence type="ECO:0000256" key="11">
    <source>
        <dbReference type="PIRSR" id="PIRSR001589-3"/>
    </source>
</evidence>
<comment type="pathway">
    <text evidence="1">Amino-acid biosynthesis; L-asparagine biosynthesis; L-asparagine from L-aspartate (L-Gln route): step 1/1.</text>
</comment>
<dbReference type="GO" id="GO:0006529">
    <property type="term" value="P:asparagine biosynthetic process"/>
    <property type="evidence" value="ECO:0007669"/>
    <property type="project" value="UniProtKB-KW"/>
</dbReference>
<dbReference type="CDD" id="cd01991">
    <property type="entry name" value="Asn_synthase_B_C"/>
    <property type="match status" value="1"/>
</dbReference>
<comment type="similarity">
    <text evidence="2">Belongs to the asparagine synthetase family.</text>
</comment>
<reference evidence="13 14" key="1">
    <citation type="submission" date="2014-04" db="EMBL/GenBank/DDBJ databases">
        <authorList>
            <person name="Hornung B.V."/>
        </authorList>
    </citation>
    <scope>NUCLEOTIDE SEQUENCE [LARGE SCALE GENOMIC DNA]</scope>
    <source>
        <strain evidence="13 14">CRIB</strain>
    </source>
</reference>
<dbReference type="NCBIfam" id="TIGR01536">
    <property type="entry name" value="asn_synth_AEB"/>
    <property type="match status" value="1"/>
</dbReference>
<keyword evidence="6 9" id="KW-0061">Asparagine biosynthesis</keyword>
<keyword evidence="13" id="KW-0436">Ligase</keyword>
<dbReference type="PANTHER" id="PTHR43284:SF1">
    <property type="entry name" value="ASPARAGINE SYNTHETASE"/>
    <property type="match status" value="1"/>
</dbReference>
<proteinExistence type="inferred from homology"/>
<evidence type="ECO:0000256" key="4">
    <source>
        <dbReference type="ARBA" id="ARBA00022741"/>
    </source>
</evidence>
<accession>A0A1V1I1P0</accession>
<dbReference type="InterPro" id="IPR017932">
    <property type="entry name" value="GATase_2_dom"/>
</dbReference>
<keyword evidence="5 10" id="KW-0067">ATP-binding</keyword>
<feature type="binding site" evidence="10">
    <location>
        <begin position="377"/>
        <end position="378"/>
    </location>
    <ligand>
        <name>ATP</name>
        <dbReference type="ChEBI" id="CHEBI:30616"/>
    </ligand>
</feature>
<dbReference type="PIRSF" id="PIRSF001589">
    <property type="entry name" value="Asn_synthetase_glu-h"/>
    <property type="match status" value="1"/>
</dbReference>
<dbReference type="GO" id="GO:0005829">
    <property type="term" value="C:cytosol"/>
    <property type="evidence" value="ECO:0007669"/>
    <property type="project" value="TreeGrafter"/>
</dbReference>
<keyword evidence="4 10" id="KW-0547">Nucleotide-binding</keyword>
<dbReference type="InterPro" id="IPR033738">
    <property type="entry name" value="AsnB_N"/>
</dbReference>
<dbReference type="EC" id="6.3.5.4" evidence="3"/>
<keyword evidence="7 9" id="KW-0315">Glutamine amidotransferase</keyword>
<dbReference type="Pfam" id="PF00733">
    <property type="entry name" value="Asn_synthase"/>
    <property type="match status" value="1"/>
</dbReference>
<evidence type="ECO:0000256" key="5">
    <source>
        <dbReference type="ARBA" id="ARBA00022840"/>
    </source>
</evidence>
<keyword evidence="14" id="KW-1185">Reference proteome</keyword>
<evidence type="ECO:0000256" key="9">
    <source>
        <dbReference type="PIRSR" id="PIRSR001589-1"/>
    </source>
</evidence>
<sequence length="613" mass="70722">MCGIVGWANLKKDIKPYYNIVEEMRDTLAFRGPDSYGIKVYDNAILGHRRLAIVDPTGGFQPMDKYLGDRKYTIVYNGELYNTEVVRRDLLDKGYTFNSYSDTEVLLTSYIEYGQDCVNKIDGIYAFAIWDDYKKELFLVRDPLGVKPLFYSFKDDSLIFGSEIKALLKHPNVDSIVDKEGILEMMAISPQRSLGSGIFKDIKEVPPAYCLTYNENGIKLRQYWELEAKEHTEDLGQTTNHLRELLVDAIERQLVSDVPVCTFLSGGLDSSFISYIAAKAFERDGKEKLNTFSIDYTDNEKYFKANEFQPNSDAYWVVKMADYIKSNHHNVILDNTTLANYLKEATLASDLPLMADIDSSLYLFSKEVRKHATVALSGECADEVFGGYPWYTKDYENIEMFPWQDSLNHRKNILAKSLKDLPIEEYAKQMCQDSIKKVPKVKGESKRDERMRELTYLNLKWFMITLLNRKDRMTMANSLEGRVPYADKTLVEYAYNIPADMKLLHGREKGLLRESMRTLLPDEIIDRKKSPYPKTHNPIYTKAVCKMLNDIAQNPNAKLFQIVDKEAVINMINTQGRSFTKPWFGQLMTGPQVIAYLIQLETWLNEYNVKLDI</sequence>
<evidence type="ECO:0000259" key="12">
    <source>
        <dbReference type="PROSITE" id="PS51278"/>
    </source>
</evidence>
<evidence type="ECO:0000313" key="13">
    <source>
        <dbReference type="EMBL" id="CED94063.1"/>
    </source>
</evidence>
<dbReference type="InterPro" id="IPR014729">
    <property type="entry name" value="Rossmann-like_a/b/a_fold"/>
</dbReference>
<dbReference type="InterPro" id="IPR029055">
    <property type="entry name" value="Ntn_hydrolases_N"/>
</dbReference>
<name>A0A1V1I1P0_9FIRM</name>
<evidence type="ECO:0000256" key="10">
    <source>
        <dbReference type="PIRSR" id="PIRSR001589-2"/>
    </source>
</evidence>
<dbReference type="Gene3D" id="3.60.20.10">
    <property type="entry name" value="Glutamine Phosphoribosylpyrophosphate, subunit 1, domain 1"/>
    <property type="match status" value="1"/>
</dbReference>
<dbReference type="PANTHER" id="PTHR43284">
    <property type="entry name" value="ASPARAGINE SYNTHETASE (GLUTAMINE-HYDROLYZING)"/>
    <property type="match status" value="1"/>
</dbReference>
<dbReference type="Pfam" id="PF13537">
    <property type="entry name" value="GATase_7"/>
    <property type="match status" value="1"/>
</dbReference>
<dbReference type="KEGG" id="ril:CRIB_1455"/>
<feature type="binding site" evidence="10">
    <location>
        <position position="102"/>
    </location>
    <ligand>
        <name>L-glutamine</name>
        <dbReference type="ChEBI" id="CHEBI:58359"/>
    </ligand>
</feature>
<gene>
    <name evidence="13" type="ORF">CRIB_1455</name>
</gene>
<evidence type="ECO:0000313" key="14">
    <source>
        <dbReference type="Proteomes" id="UP000245622"/>
    </source>
</evidence>
<keyword evidence="9" id="KW-0028">Amino-acid biosynthesis</keyword>
<dbReference type="PROSITE" id="PS51278">
    <property type="entry name" value="GATASE_TYPE_2"/>
    <property type="match status" value="1"/>
</dbReference>
<dbReference type="SUPFAM" id="SSF52402">
    <property type="entry name" value="Adenine nucleotide alpha hydrolases-like"/>
    <property type="match status" value="1"/>
</dbReference>
<evidence type="ECO:0000256" key="2">
    <source>
        <dbReference type="ARBA" id="ARBA00005752"/>
    </source>
</evidence>
<dbReference type="InterPro" id="IPR006426">
    <property type="entry name" value="Asn_synth_AEB"/>
</dbReference>
<evidence type="ECO:0000256" key="7">
    <source>
        <dbReference type="ARBA" id="ARBA00022962"/>
    </source>
</evidence>
<dbReference type="GeneID" id="82205489"/>
<dbReference type="Proteomes" id="UP000245622">
    <property type="component" value="Chromosome 1"/>
</dbReference>
<dbReference type="InterPro" id="IPR051786">
    <property type="entry name" value="ASN_synthetase/amidase"/>
</dbReference>
<dbReference type="InterPro" id="IPR001962">
    <property type="entry name" value="Asn_synthase"/>
</dbReference>
<organism evidence="13 14">
    <name type="scientific">Romboutsia ilealis</name>
    <dbReference type="NCBI Taxonomy" id="1115758"/>
    <lineage>
        <taxon>Bacteria</taxon>
        <taxon>Bacillati</taxon>
        <taxon>Bacillota</taxon>
        <taxon>Clostridia</taxon>
        <taxon>Peptostreptococcales</taxon>
        <taxon>Peptostreptococcaceae</taxon>
        <taxon>Romboutsia</taxon>
    </lineage>
</organism>
<evidence type="ECO:0000256" key="1">
    <source>
        <dbReference type="ARBA" id="ARBA00005187"/>
    </source>
</evidence>
<feature type="active site" description="For GATase activity" evidence="9">
    <location>
        <position position="2"/>
    </location>
</feature>
<dbReference type="RefSeq" id="WP_180701613.1">
    <property type="nucleotide sequence ID" value="NZ_LN555523.1"/>
</dbReference>
<feature type="binding site" evidence="10">
    <location>
        <position position="294"/>
    </location>
    <ligand>
        <name>ATP</name>
        <dbReference type="ChEBI" id="CHEBI:30616"/>
    </ligand>
</feature>
<comment type="catalytic activity">
    <reaction evidence="8">
        <text>L-aspartate + L-glutamine + ATP + H2O = L-asparagine + L-glutamate + AMP + diphosphate + H(+)</text>
        <dbReference type="Rhea" id="RHEA:12228"/>
        <dbReference type="ChEBI" id="CHEBI:15377"/>
        <dbReference type="ChEBI" id="CHEBI:15378"/>
        <dbReference type="ChEBI" id="CHEBI:29985"/>
        <dbReference type="ChEBI" id="CHEBI:29991"/>
        <dbReference type="ChEBI" id="CHEBI:30616"/>
        <dbReference type="ChEBI" id="CHEBI:33019"/>
        <dbReference type="ChEBI" id="CHEBI:58048"/>
        <dbReference type="ChEBI" id="CHEBI:58359"/>
        <dbReference type="ChEBI" id="CHEBI:456215"/>
        <dbReference type="EC" id="6.3.5.4"/>
    </reaction>
</comment>
<dbReference type="SUPFAM" id="SSF56235">
    <property type="entry name" value="N-terminal nucleophile aminohydrolases (Ntn hydrolases)"/>
    <property type="match status" value="1"/>
</dbReference>
<dbReference type="GO" id="GO:0004066">
    <property type="term" value="F:asparagine synthase (glutamine-hydrolyzing) activity"/>
    <property type="evidence" value="ECO:0007669"/>
    <property type="project" value="UniProtKB-EC"/>
</dbReference>
<dbReference type="GO" id="GO:0005524">
    <property type="term" value="F:ATP binding"/>
    <property type="evidence" value="ECO:0007669"/>
    <property type="project" value="UniProtKB-KW"/>
</dbReference>
<evidence type="ECO:0000256" key="8">
    <source>
        <dbReference type="ARBA" id="ARBA00048741"/>
    </source>
</evidence>
<feature type="domain" description="Glutamine amidotransferase type-2" evidence="12">
    <location>
        <begin position="2"/>
        <end position="216"/>
    </location>
</feature>
<dbReference type="Gene3D" id="3.40.50.620">
    <property type="entry name" value="HUPs"/>
    <property type="match status" value="1"/>
</dbReference>
<evidence type="ECO:0000256" key="6">
    <source>
        <dbReference type="ARBA" id="ARBA00022888"/>
    </source>
</evidence>
<protein>
    <recommendedName>
        <fullName evidence="3">asparagine synthase (glutamine-hydrolyzing)</fullName>
        <ecNumber evidence="3">6.3.5.4</ecNumber>
    </recommendedName>
</protein>
<dbReference type="CDD" id="cd00712">
    <property type="entry name" value="AsnB"/>
    <property type="match status" value="1"/>
</dbReference>